<dbReference type="GO" id="GO:0048487">
    <property type="term" value="F:beta-tubulin binding"/>
    <property type="evidence" value="ECO:0007669"/>
    <property type="project" value="InterPro"/>
</dbReference>
<dbReference type="InterPro" id="IPR033162">
    <property type="entry name" value="TBCD"/>
</dbReference>
<dbReference type="GO" id="GO:1902600">
    <property type="term" value="P:proton transmembrane transport"/>
    <property type="evidence" value="ECO:0007669"/>
    <property type="project" value="InterPro"/>
</dbReference>
<sequence length="1281" mass="142453">MESDTEFRIPTRFEKYDEFVALQNEALSLNANFQASEEELSRQVNLMWKIFNIFAEYQEQSYLLDPFLEELVTPVVKRFKSYAQDLTSGIVNLEDIGTFSPKLELTAPLTRVSHLLYHYLKFRGYKTIIRLFPHEIADLAVSLELAQILARAPNSSPLWSAQYVALLWISLICMIPFDLSQFDEVGKEGQTAITIEAIAKRSLTNTGKARESAAILLSRLYVRRDVLPRFPAFLDWAKSCAGERNDIFECLGVYQTLCEFVKNTPSDILPVLIPDLFEAARSLQPNSTLYTNASIRKLRIKLLSRTALRLLPVVPRVTLQRGNTRFLMKLGRSCFSNNEDSADVPEEIETVLEELFRALQDRDTIVRWSAAKGVARISERLPVEFTRQVVDTVIGLFSIHSVAIASLYDMPAIAESTWHGACLSCAELLRRGLIPNDQLIDVITWMTKALYFDIRKGAHSIGSNVRDAAAYALWSLPRAYDATSIVPFAKELAMNLVAVSTYDREVHIRRAASAAFQEYVGRTGIFPHGIDVLGKIDFFAVGVRRNAFLVAALQVAENEEYRPFLIDHLLTITVRHWDPSMRQLGAQSVRKLCELDLTRLGPQSVDHARLLLKMSDASDVHGGLLVLIHLSIAFSGSSELEGLKQQAFSFLADVPIDVIRSPRNELVTAAACQLIANSITLKEVLLGGQSSVTHWRAIIDLGLKHRKSTVQEAAASALAMVSGLVDCSTVVQRFIRDFRSGSPTMQQSLARLLGLMEYKSHSHALPEAIDCLVTSVIPSSELRMPDVEARRNCIVSIQLILTALAPHPSERFSMDHIIRMYGALISGLEDYTTDERGDIGSWVRIASIQGLATVSFTFLTLAKSDTTYIKYLPANLYQKAIAGILKQGVERLDNVRQQAGECILRLLKCPIPPVVDSISWKIHGEKILKELLLRYQLSCPDLSPGIFIFYALLSDVPELEDNTVASPHGWQDSSWIFPRAMHFLEIPEYRQAVLTGLLISIGSKTDSIQRHVRISLITYAKKLPVVDANSGGGGSYSLQALVADLIAEAKRNLNLNSKVIPVLQALNVLLEEDALESVCDTEDGVKSVQALLSIASVGVSKLKSVHRIQECMRTVVNLLAIPRVSGACIPRLVGFLTHQYPTIRAETARYLYLFLQSRDIGNDTDEVEELLLETAWLCQFPSYNEIVQLTLPDGSKRGGQVLEVQGKKAIVQVFEGTTGVDVKATHVEFTGSSMKLPVAEDMLGRIFNGSGNPIDQGPKVFAEDYLDINGASPHYAQARIP</sequence>
<dbReference type="InterPro" id="IPR011989">
    <property type="entry name" value="ARM-like"/>
</dbReference>
<dbReference type="SUPFAM" id="SSF48371">
    <property type="entry name" value="ARM repeat"/>
    <property type="match status" value="1"/>
</dbReference>
<feature type="domain" description="Tubulin-folding cofactor D ARM repeats" evidence="5">
    <location>
        <begin position="336"/>
        <end position="530"/>
    </location>
</feature>
<organism evidence="6 7">
    <name type="scientific">Multifurca ochricompacta</name>
    <dbReference type="NCBI Taxonomy" id="376703"/>
    <lineage>
        <taxon>Eukaryota</taxon>
        <taxon>Fungi</taxon>
        <taxon>Dikarya</taxon>
        <taxon>Basidiomycota</taxon>
        <taxon>Agaricomycotina</taxon>
        <taxon>Agaricomycetes</taxon>
        <taxon>Russulales</taxon>
        <taxon>Russulaceae</taxon>
        <taxon>Multifurca</taxon>
    </lineage>
</organism>
<comment type="caution">
    <text evidence="6">The sequence shown here is derived from an EMBL/GenBank/DDBJ whole genome shotgun (WGS) entry which is preliminary data.</text>
</comment>
<dbReference type="Pfam" id="PF12612">
    <property type="entry name" value="TFCD_C"/>
    <property type="match status" value="1"/>
</dbReference>
<feature type="repeat" description="HEAT" evidence="2">
    <location>
        <begin position="351"/>
        <end position="388"/>
    </location>
</feature>
<keyword evidence="7" id="KW-1185">Reference proteome</keyword>
<name>A0AAD4M742_9AGAM</name>
<dbReference type="InterPro" id="IPR004100">
    <property type="entry name" value="ATPase_F1/V1/A1_a/bsu_N"/>
</dbReference>
<dbReference type="PANTHER" id="PTHR12658">
    <property type="entry name" value="BETA-TUBULIN COFACTOR D"/>
    <property type="match status" value="1"/>
</dbReference>
<feature type="domain" description="Tubulin-folding cofactor D C-terminal" evidence="4">
    <location>
        <begin position="878"/>
        <end position="1107"/>
    </location>
</feature>
<dbReference type="Pfam" id="PF02874">
    <property type="entry name" value="ATP-synt_ab_N"/>
    <property type="match status" value="1"/>
</dbReference>
<feature type="domain" description="ATPase F1/V1/A1 complex alpha/beta subunit N-terminal" evidence="3">
    <location>
        <begin position="1180"/>
        <end position="1231"/>
    </location>
</feature>
<dbReference type="InterPro" id="IPR058033">
    <property type="entry name" value="ARM_TBCD_2nd"/>
</dbReference>
<gene>
    <name evidence="6" type="ORF">B0F90DRAFT_1911089</name>
</gene>
<dbReference type="GO" id="GO:0000226">
    <property type="term" value="P:microtubule cytoskeleton organization"/>
    <property type="evidence" value="ECO:0007669"/>
    <property type="project" value="TreeGrafter"/>
</dbReference>
<dbReference type="Gene3D" id="3.40.50.12240">
    <property type="match status" value="1"/>
</dbReference>
<dbReference type="InterPro" id="IPR022577">
    <property type="entry name" value="TBCD_C"/>
</dbReference>
<evidence type="ECO:0000313" key="7">
    <source>
        <dbReference type="Proteomes" id="UP001203297"/>
    </source>
</evidence>
<accession>A0AAD4M742</accession>
<dbReference type="GO" id="GO:0007023">
    <property type="term" value="P:post-chaperonin tubulin folding pathway"/>
    <property type="evidence" value="ECO:0007669"/>
    <property type="project" value="InterPro"/>
</dbReference>
<evidence type="ECO:0000256" key="2">
    <source>
        <dbReference type="PROSITE-ProRule" id="PRU00103"/>
    </source>
</evidence>
<protein>
    <submittedName>
        <fullName evidence="6">TBCD protein</fullName>
    </submittedName>
</protein>
<dbReference type="PANTHER" id="PTHR12658:SF0">
    <property type="entry name" value="TUBULIN-SPECIFIC CHAPERONE D"/>
    <property type="match status" value="1"/>
</dbReference>
<dbReference type="PROSITE" id="PS50077">
    <property type="entry name" value="HEAT_REPEAT"/>
    <property type="match status" value="1"/>
</dbReference>
<evidence type="ECO:0000259" key="4">
    <source>
        <dbReference type="Pfam" id="PF12612"/>
    </source>
</evidence>
<dbReference type="Proteomes" id="UP001203297">
    <property type="component" value="Unassembled WGS sequence"/>
</dbReference>
<dbReference type="Pfam" id="PF23579">
    <property type="entry name" value="ARM_TBCD"/>
    <property type="match status" value="1"/>
</dbReference>
<evidence type="ECO:0000259" key="3">
    <source>
        <dbReference type="Pfam" id="PF02874"/>
    </source>
</evidence>
<evidence type="ECO:0000256" key="1">
    <source>
        <dbReference type="ARBA" id="ARBA00023186"/>
    </source>
</evidence>
<dbReference type="InterPro" id="IPR016024">
    <property type="entry name" value="ARM-type_fold"/>
</dbReference>
<reference evidence="6" key="1">
    <citation type="journal article" date="2022" name="New Phytol.">
        <title>Evolutionary transition to the ectomycorrhizal habit in the genomes of a hyperdiverse lineage of mushroom-forming fungi.</title>
        <authorList>
            <person name="Looney B."/>
            <person name="Miyauchi S."/>
            <person name="Morin E."/>
            <person name="Drula E."/>
            <person name="Courty P.E."/>
            <person name="Kohler A."/>
            <person name="Kuo A."/>
            <person name="LaButti K."/>
            <person name="Pangilinan J."/>
            <person name="Lipzen A."/>
            <person name="Riley R."/>
            <person name="Andreopoulos W."/>
            <person name="He G."/>
            <person name="Johnson J."/>
            <person name="Nolan M."/>
            <person name="Tritt A."/>
            <person name="Barry K.W."/>
            <person name="Grigoriev I.V."/>
            <person name="Nagy L.G."/>
            <person name="Hibbett D."/>
            <person name="Henrissat B."/>
            <person name="Matheny P.B."/>
            <person name="Labbe J."/>
            <person name="Martin F.M."/>
        </authorList>
    </citation>
    <scope>NUCLEOTIDE SEQUENCE</scope>
    <source>
        <strain evidence="6">BPL690</strain>
    </source>
</reference>
<evidence type="ECO:0000259" key="5">
    <source>
        <dbReference type="Pfam" id="PF25767"/>
    </source>
</evidence>
<dbReference type="GO" id="GO:0046034">
    <property type="term" value="P:ATP metabolic process"/>
    <property type="evidence" value="ECO:0007669"/>
    <property type="project" value="InterPro"/>
</dbReference>
<dbReference type="GO" id="GO:0007021">
    <property type="term" value="P:tubulin complex assembly"/>
    <property type="evidence" value="ECO:0007669"/>
    <property type="project" value="InterPro"/>
</dbReference>
<dbReference type="Gene3D" id="1.25.10.10">
    <property type="entry name" value="Leucine-rich Repeat Variant"/>
    <property type="match status" value="1"/>
</dbReference>
<dbReference type="CDD" id="cd18118">
    <property type="entry name" value="ATP-synt_V_A-type_beta_N"/>
    <property type="match status" value="1"/>
</dbReference>
<evidence type="ECO:0000313" key="6">
    <source>
        <dbReference type="EMBL" id="KAI0304434.1"/>
    </source>
</evidence>
<dbReference type="GO" id="GO:0005096">
    <property type="term" value="F:GTPase activator activity"/>
    <property type="evidence" value="ECO:0007669"/>
    <property type="project" value="InterPro"/>
</dbReference>
<proteinExistence type="predicted"/>
<keyword evidence="1" id="KW-0143">Chaperone</keyword>
<dbReference type="InterPro" id="IPR021133">
    <property type="entry name" value="HEAT_type_2"/>
</dbReference>
<dbReference type="Pfam" id="PF25767">
    <property type="entry name" value="ARM_TBCD_2nd"/>
    <property type="match status" value="1"/>
</dbReference>
<dbReference type="EMBL" id="WTXG01000007">
    <property type="protein sequence ID" value="KAI0304434.1"/>
    <property type="molecule type" value="Genomic_DNA"/>
</dbReference>